<evidence type="ECO:0000259" key="3">
    <source>
        <dbReference type="Pfam" id="PF00496"/>
    </source>
</evidence>
<name>A0A8J3DHU2_9BACT</name>
<organism evidence="4 5">
    <name type="scientific">Cerasicoccus arenae</name>
    <dbReference type="NCBI Taxonomy" id="424488"/>
    <lineage>
        <taxon>Bacteria</taxon>
        <taxon>Pseudomonadati</taxon>
        <taxon>Verrucomicrobiota</taxon>
        <taxon>Opitutia</taxon>
        <taxon>Puniceicoccales</taxon>
        <taxon>Cerasicoccaceae</taxon>
        <taxon>Cerasicoccus</taxon>
    </lineage>
</organism>
<dbReference type="SUPFAM" id="SSF53850">
    <property type="entry name" value="Periplasmic binding protein-like II"/>
    <property type="match status" value="1"/>
</dbReference>
<evidence type="ECO:0000313" key="5">
    <source>
        <dbReference type="Proteomes" id="UP000642829"/>
    </source>
</evidence>
<accession>A0A8J3DHU2</accession>
<dbReference type="InterPro" id="IPR000914">
    <property type="entry name" value="SBP_5_dom"/>
</dbReference>
<keyword evidence="5" id="KW-1185">Reference proteome</keyword>
<proteinExistence type="inferred from homology"/>
<dbReference type="GO" id="GO:0015833">
    <property type="term" value="P:peptide transport"/>
    <property type="evidence" value="ECO:0007669"/>
    <property type="project" value="TreeGrafter"/>
</dbReference>
<sequence>MFKASIFVNHLISQRMFSKVNCFAALLALAALFAGCGEGEKGTLSSSAHKNTFIFARGSDAQKLDPADVDDGESVNTIAQVCEGLLRFKPGTVELEPWLAESFTSSPDGLTHTFKLRPGIKFHDGTPLNAEAAAFSFRRQLDPEHPAHLPTASFVYWNFLYNEIQSVEVIDEMTLRFHLNEPNATILYSLAIFPAWLISPKTPPTDIPYKPVGTGPYQFAEWAVGQAIVLKRNPNYWAYTPQFDRIIFKAVPENTVRRLELEAGDIDGIDGVQPAEAIALSKNPDFKLYRGPSMNVGYLAIQTQNVRWQDPDIRRALAMAIDRKAIVELALDGAAVPADYPIPPGFLGEPQDQPPPYQHDPVAAKALLTKFPQLLKTPIVLSTLSDSRPYFPDPQRVASLIRSDLETIGLTVKIETRDFKSHLQTLRNGDFEIALIGWIGDNGDTDNFLATFFHSRAAVPGSATNYSFYKNPEMDHLLDAARRVSNPTERTKLYNEALKVWSRDLPMIPLVHAEQMILLRKQVTDFTLSPTGNVFLGPVGWSSSD</sequence>
<gene>
    <name evidence="4" type="ORF">GCM10007047_16530</name>
</gene>
<feature type="domain" description="Solute-binding protein family 5" evidence="3">
    <location>
        <begin position="94"/>
        <end position="456"/>
    </location>
</feature>
<dbReference type="Proteomes" id="UP000642829">
    <property type="component" value="Unassembled WGS sequence"/>
</dbReference>
<dbReference type="PIRSF" id="PIRSF002741">
    <property type="entry name" value="MppA"/>
    <property type="match status" value="1"/>
</dbReference>
<dbReference type="InterPro" id="IPR039424">
    <property type="entry name" value="SBP_5"/>
</dbReference>
<evidence type="ECO:0000313" key="4">
    <source>
        <dbReference type="EMBL" id="GHC00884.1"/>
    </source>
</evidence>
<evidence type="ECO:0000256" key="1">
    <source>
        <dbReference type="ARBA" id="ARBA00005695"/>
    </source>
</evidence>
<dbReference type="Gene3D" id="3.10.105.10">
    <property type="entry name" value="Dipeptide-binding Protein, Domain 3"/>
    <property type="match status" value="1"/>
</dbReference>
<dbReference type="Pfam" id="PF00496">
    <property type="entry name" value="SBP_bac_5"/>
    <property type="match status" value="1"/>
</dbReference>
<protein>
    <submittedName>
        <fullName evidence="4">ABC transporter substrate-binding protein</fullName>
    </submittedName>
</protein>
<comment type="similarity">
    <text evidence="1">Belongs to the bacterial solute-binding protein 5 family.</text>
</comment>
<dbReference type="PANTHER" id="PTHR30290">
    <property type="entry name" value="PERIPLASMIC BINDING COMPONENT OF ABC TRANSPORTER"/>
    <property type="match status" value="1"/>
</dbReference>
<dbReference type="GO" id="GO:0043190">
    <property type="term" value="C:ATP-binding cassette (ABC) transporter complex"/>
    <property type="evidence" value="ECO:0007669"/>
    <property type="project" value="InterPro"/>
</dbReference>
<dbReference type="GO" id="GO:1904680">
    <property type="term" value="F:peptide transmembrane transporter activity"/>
    <property type="evidence" value="ECO:0007669"/>
    <property type="project" value="TreeGrafter"/>
</dbReference>
<dbReference type="Gene3D" id="3.40.190.10">
    <property type="entry name" value="Periplasmic binding protein-like II"/>
    <property type="match status" value="1"/>
</dbReference>
<evidence type="ECO:0000256" key="2">
    <source>
        <dbReference type="ARBA" id="ARBA00022729"/>
    </source>
</evidence>
<dbReference type="Gene3D" id="3.90.76.10">
    <property type="entry name" value="Dipeptide-binding Protein, Domain 1"/>
    <property type="match status" value="1"/>
</dbReference>
<dbReference type="EMBL" id="BMXG01000009">
    <property type="protein sequence ID" value="GHC00884.1"/>
    <property type="molecule type" value="Genomic_DNA"/>
</dbReference>
<dbReference type="CDD" id="cd08493">
    <property type="entry name" value="PBP2_DppA_like"/>
    <property type="match status" value="1"/>
</dbReference>
<reference evidence="4" key="1">
    <citation type="journal article" date="2014" name="Int. J. Syst. Evol. Microbiol.">
        <title>Complete genome sequence of Corynebacterium casei LMG S-19264T (=DSM 44701T), isolated from a smear-ripened cheese.</title>
        <authorList>
            <consortium name="US DOE Joint Genome Institute (JGI-PGF)"/>
            <person name="Walter F."/>
            <person name="Albersmeier A."/>
            <person name="Kalinowski J."/>
            <person name="Ruckert C."/>
        </authorList>
    </citation>
    <scope>NUCLEOTIDE SEQUENCE</scope>
    <source>
        <strain evidence="4">KCTC 12870</strain>
    </source>
</reference>
<dbReference type="GO" id="GO:0030288">
    <property type="term" value="C:outer membrane-bounded periplasmic space"/>
    <property type="evidence" value="ECO:0007669"/>
    <property type="project" value="UniProtKB-ARBA"/>
</dbReference>
<dbReference type="PANTHER" id="PTHR30290:SF38">
    <property type="entry name" value="D,D-DIPEPTIDE-BINDING PERIPLASMIC PROTEIN DDPA-RELATED"/>
    <property type="match status" value="1"/>
</dbReference>
<keyword evidence="2" id="KW-0732">Signal</keyword>
<reference evidence="4" key="2">
    <citation type="submission" date="2020-09" db="EMBL/GenBank/DDBJ databases">
        <authorList>
            <person name="Sun Q."/>
            <person name="Kim S."/>
        </authorList>
    </citation>
    <scope>NUCLEOTIDE SEQUENCE</scope>
    <source>
        <strain evidence="4">KCTC 12870</strain>
    </source>
</reference>
<dbReference type="InterPro" id="IPR030678">
    <property type="entry name" value="Peptide/Ni-bd"/>
</dbReference>
<dbReference type="AlphaFoldDB" id="A0A8J3DHU2"/>
<comment type="caution">
    <text evidence="4">The sequence shown here is derived from an EMBL/GenBank/DDBJ whole genome shotgun (WGS) entry which is preliminary data.</text>
</comment>